<accession>A0A3A3EIL9</accession>
<protein>
    <submittedName>
        <fullName evidence="2">DUF4019 domain-containing protein</fullName>
    </submittedName>
</protein>
<dbReference type="EMBL" id="BMIT01000008">
    <property type="protein sequence ID" value="GGE98525.1"/>
    <property type="molecule type" value="Genomic_DNA"/>
</dbReference>
<evidence type="ECO:0000313" key="1">
    <source>
        <dbReference type="EMBL" id="GGE98525.1"/>
    </source>
</evidence>
<gene>
    <name evidence="2" type="ORF">D4741_15735</name>
    <name evidence="1" type="ORF">GCM10008027_24300</name>
</gene>
<evidence type="ECO:0000313" key="4">
    <source>
        <dbReference type="Proteomes" id="UP000638462"/>
    </source>
</evidence>
<name>A0A3A3EIL9_9GAMM</name>
<dbReference type="AlphaFoldDB" id="A0A3A3EIL9"/>
<reference evidence="4" key="3">
    <citation type="journal article" date="2019" name="Int. J. Syst. Evol. Microbiol.">
        <title>The Global Catalogue of Microorganisms (GCM) 10K type strain sequencing project: providing services to taxonomists for standard genome sequencing and annotation.</title>
        <authorList>
            <consortium name="The Broad Institute Genomics Platform"/>
            <consortium name="The Broad Institute Genome Sequencing Center for Infectious Disease"/>
            <person name="Wu L."/>
            <person name="Ma J."/>
        </authorList>
    </citation>
    <scope>NUCLEOTIDE SEQUENCE [LARGE SCALE GENOMIC DNA]</scope>
    <source>
        <strain evidence="4">CGMCC 1.15394</strain>
    </source>
</reference>
<dbReference type="EMBL" id="QYSE01000004">
    <property type="protein sequence ID" value="RJF33924.1"/>
    <property type="molecule type" value="Genomic_DNA"/>
</dbReference>
<organism evidence="2 3">
    <name type="scientific">Pseudoalteromonas gelatinilytica</name>
    <dbReference type="NCBI Taxonomy" id="1703256"/>
    <lineage>
        <taxon>Bacteria</taxon>
        <taxon>Pseudomonadati</taxon>
        <taxon>Pseudomonadota</taxon>
        <taxon>Gammaproteobacteria</taxon>
        <taxon>Alteromonadales</taxon>
        <taxon>Pseudoalteromonadaceae</taxon>
        <taxon>Pseudoalteromonas</taxon>
    </lineage>
</organism>
<dbReference type="RefSeq" id="WP_105180989.1">
    <property type="nucleotide sequence ID" value="NZ_BMIT01000008.1"/>
</dbReference>
<evidence type="ECO:0000313" key="2">
    <source>
        <dbReference type="EMBL" id="RJF33924.1"/>
    </source>
</evidence>
<evidence type="ECO:0000313" key="3">
    <source>
        <dbReference type="Proteomes" id="UP000265938"/>
    </source>
</evidence>
<sequence length="144" mass="16239">MRQILLLSVNGFTLQKLFLLASLLVCFFTSAEETSPISTARAWLTLVDSGEYHESWQQADQVFQNTTPKARWQTALDQIRVPLGRVMSRTYFGTAEYSSLPGLPNGEYLVVKFQTEFMNKEAVVETLSLSKAADGWHPLGYLID</sequence>
<keyword evidence="4" id="KW-1185">Reference proteome</keyword>
<reference evidence="2 3" key="2">
    <citation type="submission" date="2018-09" db="EMBL/GenBank/DDBJ databases">
        <title>Identification of marine bacteria producing industrial enzymes.</title>
        <authorList>
            <person name="Cheng T.H."/>
            <person name="Saidin J."/>
            <person name="Muhd D.D."/>
            <person name="Isa M.N.M."/>
            <person name="Bakar M.F.A."/>
            <person name="Ismail N."/>
        </authorList>
    </citation>
    <scope>NUCLEOTIDE SEQUENCE [LARGE SCALE GENOMIC DNA]</scope>
    <source>
        <strain evidence="2 3">MNAD 1.6</strain>
    </source>
</reference>
<reference evidence="1" key="4">
    <citation type="submission" date="2020-09" db="EMBL/GenBank/DDBJ databases">
        <authorList>
            <person name="Sun Q."/>
            <person name="Zhou Y."/>
        </authorList>
    </citation>
    <scope>NUCLEOTIDE SEQUENCE</scope>
    <source>
        <strain evidence="1">CGMCC 1.15394</strain>
    </source>
</reference>
<dbReference type="Proteomes" id="UP000638462">
    <property type="component" value="Unassembled WGS sequence"/>
</dbReference>
<dbReference type="InterPro" id="IPR025091">
    <property type="entry name" value="DUF4019"/>
</dbReference>
<dbReference type="Proteomes" id="UP000265938">
    <property type="component" value="Unassembled WGS sequence"/>
</dbReference>
<reference evidence="1" key="1">
    <citation type="journal article" date="2014" name="Int. J. Syst. Evol. Microbiol.">
        <title>Complete genome of a new Firmicutes species belonging to the dominant human colonic microbiota ('Ruminococcus bicirculans') reveals two chromosomes and a selective capacity to utilize plant glucans.</title>
        <authorList>
            <consortium name="NISC Comparative Sequencing Program"/>
            <person name="Wegmann U."/>
            <person name="Louis P."/>
            <person name="Goesmann A."/>
            <person name="Henrissat B."/>
            <person name="Duncan S.H."/>
            <person name="Flint H.J."/>
        </authorList>
    </citation>
    <scope>NUCLEOTIDE SEQUENCE</scope>
    <source>
        <strain evidence="1">CGMCC 1.15394</strain>
    </source>
</reference>
<proteinExistence type="predicted"/>
<comment type="caution">
    <text evidence="2">The sequence shown here is derived from an EMBL/GenBank/DDBJ whole genome shotgun (WGS) entry which is preliminary data.</text>
</comment>
<dbReference type="Pfam" id="PF13211">
    <property type="entry name" value="DUF4019"/>
    <property type="match status" value="1"/>
</dbReference>